<name>A0A4R1HBJ1_9GAMM</name>
<dbReference type="CDD" id="cd05483">
    <property type="entry name" value="retropepsin_like_bacteria"/>
    <property type="match status" value="1"/>
</dbReference>
<keyword evidence="1" id="KW-0378">Hydrolase</keyword>
<dbReference type="OrthoDB" id="185963at2"/>
<dbReference type="GO" id="GO:0006508">
    <property type="term" value="P:proteolysis"/>
    <property type="evidence" value="ECO:0007669"/>
    <property type="project" value="UniProtKB-KW"/>
</dbReference>
<reference evidence="1 2" key="1">
    <citation type="submission" date="2019-03" db="EMBL/GenBank/DDBJ databases">
        <title>Genomic Encyclopedia of Type Strains, Phase IV (KMG-IV): sequencing the most valuable type-strain genomes for metagenomic binning, comparative biology and taxonomic classification.</title>
        <authorList>
            <person name="Goeker M."/>
        </authorList>
    </citation>
    <scope>NUCLEOTIDE SEQUENCE [LARGE SCALE GENOMIC DNA]</scope>
    <source>
        <strain evidence="1 2">DSM 19610</strain>
    </source>
</reference>
<dbReference type="Gene3D" id="2.40.70.10">
    <property type="entry name" value="Acid Proteases"/>
    <property type="match status" value="1"/>
</dbReference>
<keyword evidence="1" id="KW-0645">Protease</keyword>
<gene>
    <name evidence="1" type="ORF">DFR30_2647</name>
</gene>
<dbReference type="SUPFAM" id="SSF50630">
    <property type="entry name" value="Acid proteases"/>
    <property type="match status" value="1"/>
</dbReference>
<protein>
    <submittedName>
        <fullName evidence="1">Aspartyl protease family protein</fullName>
    </submittedName>
</protein>
<dbReference type="AlphaFoldDB" id="A0A4R1HBJ1"/>
<proteinExistence type="predicted"/>
<dbReference type="RefSeq" id="WP_132973914.1">
    <property type="nucleotide sequence ID" value="NZ_SMFX01000001.1"/>
</dbReference>
<dbReference type="GO" id="GO:0008233">
    <property type="term" value="F:peptidase activity"/>
    <property type="evidence" value="ECO:0007669"/>
    <property type="project" value="UniProtKB-KW"/>
</dbReference>
<dbReference type="NCBIfam" id="TIGR02281">
    <property type="entry name" value="clan_AA_DTGA"/>
    <property type="match status" value="1"/>
</dbReference>
<evidence type="ECO:0000313" key="1">
    <source>
        <dbReference type="EMBL" id="TCK19337.1"/>
    </source>
</evidence>
<comment type="caution">
    <text evidence="1">The sequence shown here is derived from an EMBL/GenBank/DDBJ whole genome shotgun (WGS) entry which is preliminary data.</text>
</comment>
<dbReference type="InterPro" id="IPR011969">
    <property type="entry name" value="Clan_AA_Asp_peptidase_C"/>
</dbReference>
<dbReference type="InterPro" id="IPR034122">
    <property type="entry name" value="Retropepsin-like_bacterial"/>
</dbReference>
<dbReference type="Pfam" id="PF13975">
    <property type="entry name" value="gag-asp_proteas"/>
    <property type="match status" value="1"/>
</dbReference>
<accession>A0A4R1HBJ1</accession>
<dbReference type="Proteomes" id="UP000295707">
    <property type="component" value="Unassembled WGS sequence"/>
</dbReference>
<sequence>MHYSGKPVNFRTAAPLTASPGIVTYCALALVFLTSSLHADTALYFIGQFGDKAVIHIDGNQRTLKVGETSREGVKLLSVNANHAVVLYHGKKQSLRFAAAGKTYKARSSTEVRIWADASGSFQTPGSINGHLVNFLVDTGATTVAMNELVADKLGIDFRYTGTPGTVSTASGLSPAYHVKLDAVRVGDIELKNIQATVLEGAFPQEVLLGMSFLSQLELERKGNLVTLRKQH</sequence>
<keyword evidence="2" id="KW-1185">Reference proteome</keyword>
<dbReference type="InterPro" id="IPR021109">
    <property type="entry name" value="Peptidase_aspartic_dom_sf"/>
</dbReference>
<dbReference type="EMBL" id="SMFX01000001">
    <property type="protein sequence ID" value="TCK19337.1"/>
    <property type="molecule type" value="Genomic_DNA"/>
</dbReference>
<organism evidence="1 2">
    <name type="scientific">Thiogranum longum</name>
    <dbReference type="NCBI Taxonomy" id="1537524"/>
    <lineage>
        <taxon>Bacteria</taxon>
        <taxon>Pseudomonadati</taxon>
        <taxon>Pseudomonadota</taxon>
        <taxon>Gammaproteobacteria</taxon>
        <taxon>Chromatiales</taxon>
        <taxon>Ectothiorhodospiraceae</taxon>
        <taxon>Thiogranum</taxon>
    </lineage>
</organism>
<evidence type="ECO:0000313" key="2">
    <source>
        <dbReference type="Proteomes" id="UP000295707"/>
    </source>
</evidence>